<dbReference type="AlphaFoldDB" id="A0A099P1G2"/>
<evidence type="ECO:0000259" key="6">
    <source>
        <dbReference type="Pfam" id="PF00916"/>
    </source>
</evidence>
<dbReference type="GO" id="GO:0055085">
    <property type="term" value="P:transmembrane transport"/>
    <property type="evidence" value="ECO:0007669"/>
    <property type="project" value="InterPro"/>
</dbReference>
<evidence type="ECO:0000313" key="8">
    <source>
        <dbReference type="Proteomes" id="UP000029867"/>
    </source>
</evidence>
<dbReference type="Gene3D" id="3.30.750.24">
    <property type="entry name" value="STAS domain"/>
    <property type="match status" value="1"/>
</dbReference>
<feature type="transmembrane region" description="Helical" evidence="5">
    <location>
        <begin position="101"/>
        <end position="120"/>
    </location>
</feature>
<evidence type="ECO:0000313" key="7">
    <source>
        <dbReference type="EMBL" id="KGK38144.1"/>
    </source>
</evidence>
<dbReference type="InterPro" id="IPR036513">
    <property type="entry name" value="STAS_dom_sf"/>
</dbReference>
<evidence type="ECO:0000256" key="1">
    <source>
        <dbReference type="ARBA" id="ARBA00004141"/>
    </source>
</evidence>
<keyword evidence="4 5" id="KW-0472">Membrane</keyword>
<feature type="transmembrane region" description="Helical" evidence="5">
    <location>
        <begin position="427"/>
        <end position="449"/>
    </location>
</feature>
<feature type="transmembrane region" description="Helical" evidence="5">
    <location>
        <begin position="456"/>
        <end position="477"/>
    </location>
</feature>
<sequence>MQYQADISYEEDKASFYENNQNMKVPEFHTREISSTTYVKNLFKNPTSRSLSYLKNIFPVIDWFPHYPTNLNWMLSDFITGVTVAIVLVPQSMSYAKLATLSPEFGLYSAFIGAMFYFLFATSREICIGPVAVLSQEVGKIVTRVQGKYPGLYSNEEIATTLALISGGIVLGIGLLKLGFIVELLSLPAILAFTTGSAFNIVAGQLAGLFGFSKKAGKHKSTCETTIAFLKHLPDTEVDVAFGLTGLVILYIWQFTCEYYLKKYKSDAKKRIAITYILNLRTAFVIIISTCISFGVLRYRPHSKKAPYSIIGDIPSGLKHVGRFVPPPGLAKHIASELPISTIVLVLEHISISKSFARINGYRVNPNQEFIAIGVTNMVGTFFGAYPVTGSFSRTALSAKCGVKTPLKALITGCSVLLSIYCFTNGFYYIPNATLCAIIIHCVAGLLASYKLTTKLYMFSPVDFIIFITGVFITVFATIEDGIYFALCASAAQLLWRLCLPNGAFLGRVKVATLENPILVPAGLKTSSENSTSENGSVTSINKTPFNESTKQALNPPTSYVYKWVPLPKEPNNPSKVHTRFINGNINVEKPPSGVLVYRMSESFVYSNCSLQIDQIIAKVRADYKPHNDNRERLWCEYTYAESNWKENWKHLKMGNFRKFFNKEIKDLEDANAGDDVSYDGNESDEYIQNRKRIEDSRPVFKILHLDFSQVVAVDATSVQALLDLQMTIDHFVGPQWEMHFSGIINPWITRALINAGFGAKRVDVTKIENSYLKRNLQNGWFEKLPTPSFLNRYLKSSTGSIDLEDTEFTDKADVFPGDLEVGFAEDNRPLPLYSTDYPNIHFDIPSYSGYD</sequence>
<evidence type="ECO:0000256" key="3">
    <source>
        <dbReference type="ARBA" id="ARBA00022989"/>
    </source>
</evidence>
<dbReference type="GO" id="GO:0016020">
    <property type="term" value="C:membrane"/>
    <property type="evidence" value="ECO:0007669"/>
    <property type="project" value="UniProtKB-SubCell"/>
</dbReference>
<feature type="transmembrane region" description="Helical" evidence="5">
    <location>
        <begin position="370"/>
        <end position="389"/>
    </location>
</feature>
<organism evidence="7 8">
    <name type="scientific">Pichia kudriavzevii</name>
    <name type="common">Yeast</name>
    <name type="synonym">Issatchenkia orientalis</name>
    <dbReference type="NCBI Taxonomy" id="4909"/>
    <lineage>
        <taxon>Eukaryota</taxon>
        <taxon>Fungi</taxon>
        <taxon>Dikarya</taxon>
        <taxon>Ascomycota</taxon>
        <taxon>Saccharomycotina</taxon>
        <taxon>Pichiomycetes</taxon>
        <taxon>Pichiales</taxon>
        <taxon>Pichiaceae</taxon>
        <taxon>Pichia</taxon>
    </lineage>
</organism>
<evidence type="ECO:0000256" key="2">
    <source>
        <dbReference type="ARBA" id="ARBA00022692"/>
    </source>
</evidence>
<keyword evidence="2 5" id="KW-0812">Transmembrane</keyword>
<dbReference type="InterPro" id="IPR011547">
    <property type="entry name" value="SLC26A/SulP_dom"/>
</dbReference>
<comment type="subcellular location">
    <subcellularLocation>
        <location evidence="1">Membrane</location>
        <topology evidence="1">Multi-pass membrane protein</topology>
    </subcellularLocation>
</comment>
<feature type="transmembrane region" description="Helical" evidence="5">
    <location>
        <begin position="158"/>
        <end position="178"/>
    </location>
</feature>
<feature type="transmembrane region" description="Helical" evidence="5">
    <location>
        <begin position="240"/>
        <end position="261"/>
    </location>
</feature>
<protein>
    <recommendedName>
        <fullName evidence="6">SLC26A/SulP transporter domain-containing protein</fullName>
    </recommendedName>
</protein>
<evidence type="ECO:0000256" key="4">
    <source>
        <dbReference type="ARBA" id="ARBA00023136"/>
    </source>
</evidence>
<dbReference type="EMBL" id="JQFK01000023">
    <property type="protein sequence ID" value="KGK38144.1"/>
    <property type="molecule type" value="Genomic_DNA"/>
</dbReference>
<proteinExistence type="predicted"/>
<reference evidence="8" key="1">
    <citation type="journal article" date="2014" name="Microb. Cell Fact.">
        <title>Exploiting Issatchenkia orientalis SD108 for succinic acid production.</title>
        <authorList>
            <person name="Xiao H."/>
            <person name="Shao Z."/>
            <person name="Jiang Y."/>
            <person name="Dole S."/>
            <person name="Zhao H."/>
        </authorList>
    </citation>
    <scope>NUCLEOTIDE SEQUENCE [LARGE SCALE GENOMIC DNA]</scope>
    <source>
        <strain evidence="8">SD108</strain>
    </source>
</reference>
<dbReference type="Pfam" id="PF00916">
    <property type="entry name" value="Sulfate_transp"/>
    <property type="match status" value="1"/>
</dbReference>
<feature type="transmembrane region" description="Helical" evidence="5">
    <location>
        <begin position="190"/>
        <end position="212"/>
    </location>
</feature>
<comment type="caution">
    <text evidence="7">The sequence shown here is derived from an EMBL/GenBank/DDBJ whole genome shotgun (WGS) entry which is preliminary data.</text>
</comment>
<feature type="transmembrane region" description="Helical" evidence="5">
    <location>
        <begin position="273"/>
        <end position="297"/>
    </location>
</feature>
<evidence type="ECO:0000256" key="5">
    <source>
        <dbReference type="SAM" id="Phobius"/>
    </source>
</evidence>
<dbReference type="VEuPathDB" id="FungiDB:C5L36_0B02470"/>
<gene>
    <name evidence="7" type="ORF">JL09_g2669</name>
</gene>
<accession>A0A099P1G2</accession>
<dbReference type="NCBIfam" id="TIGR00815">
    <property type="entry name" value="sulP"/>
    <property type="match status" value="1"/>
</dbReference>
<dbReference type="eggNOG" id="KOG0236">
    <property type="taxonomic scope" value="Eukaryota"/>
</dbReference>
<dbReference type="Proteomes" id="UP000029867">
    <property type="component" value="Unassembled WGS sequence"/>
</dbReference>
<dbReference type="PANTHER" id="PTHR11814">
    <property type="entry name" value="SULFATE TRANSPORTER"/>
    <property type="match status" value="1"/>
</dbReference>
<feature type="domain" description="SLC26A/SulP transporter" evidence="6">
    <location>
        <begin position="75"/>
        <end position="468"/>
    </location>
</feature>
<keyword evidence="3 5" id="KW-1133">Transmembrane helix</keyword>
<feature type="transmembrane region" description="Helical" evidence="5">
    <location>
        <begin position="401"/>
        <end position="421"/>
    </location>
</feature>
<name>A0A099P1G2_PICKU</name>
<dbReference type="HOGENOM" id="CLU_003182_8_0_1"/>
<dbReference type="InterPro" id="IPR001902">
    <property type="entry name" value="SLC26A/SulP_fam"/>
</dbReference>